<dbReference type="EMBL" id="KV417664">
    <property type="protein sequence ID" value="KZP11365.1"/>
    <property type="molecule type" value="Genomic_DNA"/>
</dbReference>
<accession>A0A166A907</accession>
<sequence length="137" mass="14768">MESAPPRNTVPRLAGLPAQHGFSAKPTGMSFLGVGVMVGAICCMSFWDQCVSDFSLPPSVPLRLSMEGELTIKTQDIRRRRLKLNGHPPPETRMCMGQAGGILVPIVPFALAFTTYTSVPRIFQIPIIASIPFGTGL</sequence>
<feature type="transmembrane region" description="Helical" evidence="1">
    <location>
        <begin position="29"/>
        <end position="47"/>
    </location>
</feature>
<keyword evidence="1" id="KW-0812">Transmembrane</keyword>
<evidence type="ECO:0000313" key="3">
    <source>
        <dbReference type="Proteomes" id="UP000076532"/>
    </source>
</evidence>
<dbReference type="OrthoDB" id="3561359at2759"/>
<dbReference type="Proteomes" id="UP000076532">
    <property type="component" value="Unassembled WGS sequence"/>
</dbReference>
<evidence type="ECO:0000313" key="2">
    <source>
        <dbReference type="EMBL" id="KZP11365.1"/>
    </source>
</evidence>
<dbReference type="STRING" id="436010.A0A166A907"/>
<dbReference type="AlphaFoldDB" id="A0A166A907"/>
<reference evidence="2 3" key="1">
    <citation type="journal article" date="2016" name="Mol. Biol. Evol.">
        <title>Comparative Genomics of Early-Diverging Mushroom-Forming Fungi Provides Insights into the Origins of Lignocellulose Decay Capabilities.</title>
        <authorList>
            <person name="Nagy L.G."/>
            <person name="Riley R."/>
            <person name="Tritt A."/>
            <person name="Adam C."/>
            <person name="Daum C."/>
            <person name="Floudas D."/>
            <person name="Sun H."/>
            <person name="Yadav J.S."/>
            <person name="Pangilinan J."/>
            <person name="Larsson K.H."/>
            <person name="Matsuura K."/>
            <person name="Barry K."/>
            <person name="Labutti K."/>
            <person name="Kuo R."/>
            <person name="Ohm R.A."/>
            <person name="Bhattacharya S.S."/>
            <person name="Shirouzu T."/>
            <person name="Yoshinaga Y."/>
            <person name="Martin F.M."/>
            <person name="Grigoriev I.V."/>
            <person name="Hibbett D.S."/>
        </authorList>
    </citation>
    <scope>NUCLEOTIDE SEQUENCE [LARGE SCALE GENOMIC DNA]</scope>
    <source>
        <strain evidence="2 3">CBS 109695</strain>
    </source>
</reference>
<keyword evidence="1" id="KW-1133">Transmembrane helix</keyword>
<proteinExistence type="predicted"/>
<evidence type="ECO:0000256" key="1">
    <source>
        <dbReference type="SAM" id="Phobius"/>
    </source>
</evidence>
<organism evidence="2 3">
    <name type="scientific">Athelia psychrophila</name>
    <dbReference type="NCBI Taxonomy" id="1759441"/>
    <lineage>
        <taxon>Eukaryota</taxon>
        <taxon>Fungi</taxon>
        <taxon>Dikarya</taxon>
        <taxon>Basidiomycota</taxon>
        <taxon>Agaricomycotina</taxon>
        <taxon>Agaricomycetes</taxon>
        <taxon>Agaricomycetidae</taxon>
        <taxon>Atheliales</taxon>
        <taxon>Atheliaceae</taxon>
        <taxon>Athelia</taxon>
    </lineage>
</organism>
<protein>
    <submittedName>
        <fullName evidence="2">Uncharacterized protein</fullName>
    </submittedName>
</protein>
<gene>
    <name evidence="2" type="ORF">FIBSPDRAFT_187997</name>
</gene>
<keyword evidence="3" id="KW-1185">Reference proteome</keyword>
<keyword evidence="1" id="KW-0472">Membrane</keyword>
<name>A0A166A907_9AGAM</name>